<evidence type="ECO:0000256" key="1">
    <source>
        <dbReference type="SAM" id="MobiDB-lite"/>
    </source>
</evidence>
<evidence type="ECO:0000313" key="3">
    <source>
        <dbReference type="Proteomes" id="UP000327157"/>
    </source>
</evidence>
<evidence type="ECO:0000313" key="2">
    <source>
        <dbReference type="EMBL" id="KAB2612964.1"/>
    </source>
</evidence>
<reference evidence="2 3" key="1">
    <citation type="submission" date="2019-09" db="EMBL/GenBank/DDBJ databases">
        <authorList>
            <person name="Ou C."/>
        </authorList>
    </citation>
    <scope>NUCLEOTIDE SEQUENCE [LARGE SCALE GENOMIC DNA]</scope>
    <source>
        <strain evidence="2">S2</strain>
        <tissue evidence="2">Leaf</tissue>
    </source>
</reference>
<organism evidence="2 3">
    <name type="scientific">Pyrus ussuriensis x Pyrus communis</name>
    <dbReference type="NCBI Taxonomy" id="2448454"/>
    <lineage>
        <taxon>Eukaryota</taxon>
        <taxon>Viridiplantae</taxon>
        <taxon>Streptophyta</taxon>
        <taxon>Embryophyta</taxon>
        <taxon>Tracheophyta</taxon>
        <taxon>Spermatophyta</taxon>
        <taxon>Magnoliopsida</taxon>
        <taxon>eudicotyledons</taxon>
        <taxon>Gunneridae</taxon>
        <taxon>Pentapetalae</taxon>
        <taxon>rosids</taxon>
        <taxon>fabids</taxon>
        <taxon>Rosales</taxon>
        <taxon>Rosaceae</taxon>
        <taxon>Amygdaloideae</taxon>
        <taxon>Maleae</taxon>
        <taxon>Pyrus</taxon>
    </lineage>
</organism>
<comment type="caution">
    <text evidence="2">The sequence shown here is derived from an EMBL/GenBank/DDBJ whole genome shotgun (WGS) entry which is preliminary data.</text>
</comment>
<protein>
    <submittedName>
        <fullName evidence="2">Pyruvate dehydrogenase E1 component subunit alpha</fullName>
    </submittedName>
</protein>
<feature type="compositionally biased region" description="Basic and acidic residues" evidence="1">
    <location>
        <begin position="1"/>
        <end position="13"/>
    </location>
</feature>
<dbReference type="Proteomes" id="UP000327157">
    <property type="component" value="Chromosome 9"/>
</dbReference>
<reference evidence="2 3" key="3">
    <citation type="submission" date="2019-11" db="EMBL/GenBank/DDBJ databases">
        <title>A de novo genome assembly of a pear dwarfing rootstock.</title>
        <authorList>
            <person name="Wang F."/>
            <person name="Wang J."/>
            <person name="Li S."/>
            <person name="Zhang Y."/>
            <person name="Fang M."/>
            <person name="Ma L."/>
            <person name="Zhao Y."/>
            <person name="Jiang S."/>
        </authorList>
    </citation>
    <scope>NUCLEOTIDE SEQUENCE [LARGE SCALE GENOMIC DNA]</scope>
    <source>
        <strain evidence="2">S2</strain>
        <tissue evidence="2">Leaf</tissue>
    </source>
</reference>
<feature type="region of interest" description="Disordered" evidence="1">
    <location>
        <begin position="1"/>
        <end position="34"/>
    </location>
</feature>
<accession>A0A5N5GQC5</accession>
<reference evidence="3" key="2">
    <citation type="submission" date="2019-10" db="EMBL/GenBank/DDBJ databases">
        <title>A de novo genome assembly of a pear dwarfing rootstock.</title>
        <authorList>
            <person name="Wang F."/>
            <person name="Wang J."/>
            <person name="Li S."/>
            <person name="Zhang Y."/>
            <person name="Fang M."/>
            <person name="Ma L."/>
            <person name="Zhao Y."/>
            <person name="Jiang S."/>
        </authorList>
    </citation>
    <scope>NUCLEOTIDE SEQUENCE [LARGE SCALE GENOMIC DNA]</scope>
</reference>
<proteinExistence type="predicted"/>
<name>A0A5N5GQC5_9ROSA</name>
<dbReference type="EMBL" id="SMOL01000458">
    <property type="protein sequence ID" value="KAB2612964.1"/>
    <property type="molecule type" value="Genomic_DNA"/>
</dbReference>
<sequence length="89" mass="9515">MGGEGEGRLDREAGGVMVANEMGRQSDGQRDKAEVKGLRRLESNEELGFLAGPNTLESSPAQLFGKSSRPGFDDKDLTVTGFSDLKTDP</sequence>
<keyword evidence="2" id="KW-0670">Pyruvate</keyword>
<feature type="region of interest" description="Disordered" evidence="1">
    <location>
        <begin position="49"/>
        <end position="89"/>
    </location>
</feature>
<keyword evidence="3" id="KW-1185">Reference proteome</keyword>
<dbReference type="AlphaFoldDB" id="A0A5N5GQC5"/>
<gene>
    <name evidence="2" type="ORF">D8674_035280</name>
</gene>